<proteinExistence type="predicted"/>
<feature type="compositionally biased region" description="Basic and acidic residues" evidence="2">
    <location>
        <begin position="614"/>
        <end position="626"/>
    </location>
</feature>
<gene>
    <name evidence="3" type="ORF">KASA_0M02541G</name>
</gene>
<feature type="region of interest" description="Disordered" evidence="2">
    <location>
        <begin position="190"/>
        <end position="270"/>
    </location>
</feature>
<sequence length="760" mass="85382">MNVNYLPVGLTNFQKDLIEILVSIHGISFRDELNGVKHESTMTDSGYPSLTSRQLTYMFNTHVRAVANHPCLLVDHYMPRQFLRMEPTERLINSSDKFRILQALLQCLSTLRNPQSGEILKVAIISHSIKELDLLESIVLGKQFKLKRLSGTALYAEGTNFKRDMQLHGQAMSSIKSTSTFTATVAATTQSTTASSTSLSPSSANVSPADSAEERGSRGSTPSMSTSNNPNTNSTGSTSTATNGGSNTSTSGSSSSGPIGNSYTGYPKDDYDYSIKHNRKRQKVDNRNWLFLTTSTHLAHEQTLLDDYSLDLIISFDPLLDPTLPAITSINKSHFQYHSTKVTQRMKNKYKVPIVKLLVRDSPDHYLLHNDLNLEHDVVKEYDNIKNAIHHFLQCRRPQEGDSNDSMTTEIQDKEYYREFLQNILSTSTDLKENNNSDNDVIPLSETNKTEDPTKWLMPKFVNSVYPNSEIACSEDSFSIKSYQTTLMQKTTARLDAINGRFNENESRINELRIKETQRQGLIDSLKAEIGTIFKSKQDLEKVKLDSEKRFERTNNESIKLNEKMTNIQKYQDELDDLTKQDNNTILQETFDQLSQVISTHKITIQQLMETNKKQSLENDDHRATYQRDSSQAAAQSTELATLKKTVETLKKEQTGNIGVSLNLVGSERMETHLIGELDLAKRRNEFLERYIAKMTKDYKLHLDSSSGKASTPANGSTNGNDGNNNNNNGSATSSKSNTPSGTEEYSRHRSTRSAAPSYT</sequence>
<evidence type="ECO:0000313" key="4">
    <source>
        <dbReference type="Proteomes" id="UP000196158"/>
    </source>
</evidence>
<dbReference type="Gene3D" id="3.40.50.12360">
    <property type="match status" value="1"/>
</dbReference>
<feature type="compositionally biased region" description="Polar residues" evidence="2">
    <location>
        <begin position="627"/>
        <end position="637"/>
    </location>
</feature>
<evidence type="ECO:0000256" key="1">
    <source>
        <dbReference type="SAM" id="Coils"/>
    </source>
</evidence>
<organism evidence="3 4">
    <name type="scientific">Maudiozyma saulgeensis</name>
    <dbReference type="NCBI Taxonomy" id="1789683"/>
    <lineage>
        <taxon>Eukaryota</taxon>
        <taxon>Fungi</taxon>
        <taxon>Dikarya</taxon>
        <taxon>Ascomycota</taxon>
        <taxon>Saccharomycotina</taxon>
        <taxon>Saccharomycetes</taxon>
        <taxon>Saccharomycetales</taxon>
        <taxon>Saccharomycetaceae</taxon>
        <taxon>Maudiozyma</taxon>
    </lineage>
</organism>
<feature type="region of interest" description="Disordered" evidence="2">
    <location>
        <begin position="703"/>
        <end position="760"/>
    </location>
</feature>
<evidence type="ECO:0000256" key="2">
    <source>
        <dbReference type="SAM" id="MobiDB-lite"/>
    </source>
</evidence>
<evidence type="ECO:0000313" key="3">
    <source>
        <dbReference type="EMBL" id="SMN20836.1"/>
    </source>
</evidence>
<feature type="compositionally biased region" description="Low complexity" evidence="2">
    <location>
        <begin position="219"/>
        <end position="262"/>
    </location>
</feature>
<dbReference type="PRINTS" id="PR02093">
    <property type="entry name" value="HDA1SUBUNIT3"/>
</dbReference>
<feature type="compositionally biased region" description="Polar residues" evidence="2">
    <location>
        <begin position="704"/>
        <end position="714"/>
    </location>
</feature>
<dbReference type="InterPro" id="IPR021006">
    <property type="entry name" value="Hda2/3"/>
</dbReference>
<feature type="compositionally biased region" description="Low complexity" evidence="2">
    <location>
        <begin position="715"/>
        <end position="739"/>
    </location>
</feature>
<dbReference type="STRING" id="1789683.A0A1X7R6F9"/>
<dbReference type="Pfam" id="PF11496">
    <property type="entry name" value="HDA2-3"/>
    <property type="match status" value="1"/>
</dbReference>
<dbReference type="InterPro" id="IPR038609">
    <property type="entry name" value="HDA1_su2/3_sf"/>
</dbReference>
<keyword evidence="4" id="KW-1185">Reference proteome</keyword>
<dbReference type="EMBL" id="FXLY01000006">
    <property type="protein sequence ID" value="SMN20836.1"/>
    <property type="molecule type" value="Genomic_DNA"/>
</dbReference>
<name>A0A1X7R6F9_9SACH</name>
<dbReference type="GO" id="GO:0070823">
    <property type="term" value="C:HDA1 complex"/>
    <property type="evidence" value="ECO:0007669"/>
    <property type="project" value="InterPro"/>
</dbReference>
<dbReference type="Proteomes" id="UP000196158">
    <property type="component" value="Unassembled WGS sequence"/>
</dbReference>
<keyword evidence="1" id="KW-0175">Coiled coil</keyword>
<feature type="compositionally biased region" description="Low complexity" evidence="2">
    <location>
        <begin position="190"/>
        <end position="204"/>
    </location>
</feature>
<feature type="coiled-coil region" evidence="1">
    <location>
        <begin position="537"/>
        <end position="588"/>
    </location>
</feature>
<protein>
    <submittedName>
        <fullName evidence="3">Similar to Saccharomyces cerevisiae YDR295C HDA2 Subunit of a possibly tetrameric trichostatin A-sensitive class II histone deacetylase complex containing an Hda1p homodimer and an Hda2p-Hda3p hete...</fullName>
    </submittedName>
</protein>
<reference evidence="3 4" key="1">
    <citation type="submission" date="2017-04" db="EMBL/GenBank/DDBJ databases">
        <authorList>
            <person name="Afonso C.L."/>
            <person name="Miller P.J."/>
            <person name="Scott M.A."/>
            <person name="Spackman E."/>
            <person name="Goraichik I."/>
            <person name="Dimitrov K.M."/>
            <person name="Suarez D.L."/>
            <person name="Swayne D.E."/>
        </authorList>
    </citation>
    <scope>NUCLEOTIDE SEQUENCE [LARGE SCALE GENOMIC DNA]</scope>
</reference>
<feature type="region of interest" description="Disordered" evidence="2">
    <location>
        <begin position="614"/>
        <end position="637"/>
    </location>
</feature>
<dbReference type="AlphaFoldDB" id="A0A1X7R6F9"/>
<accession>A0A1X7R6F9</accession>
<dbReference type="InterPro" id="IPR026216">
    <property type="entry name" value="HDA3"/>
</dbReference>
<dbReference type="OrthoDB" id="4034449at2759"/>